<dbReference type="AlphaFoldDB" id="A0A2I0IWP6"/>
<proteinExistence type="predicted"/>
<accession>A0A2I0IWP6</accession>
<name>A0A2I0IWP6_PUNGR</name>
<feature type="region of interest" description="Disordered" evidence="1">
    <location>
        <begin position="100"/>
        <end position="129"/>
    </location>
</feature>
<keyword evidence="2" id="KW-0732">Signal</keyword>
<evidence type="ECO:0000256" key="2">
    <source>
        <dbReference type="SAM" id="SignalP"/>
    </source>
</evidence>
<keyword evidence="4" id="KW-1185">Reference proteome</keyword>
<feature type="chain" id="PRO_5014176415" evidence="2">
    <location>
        <begin position="19"/>
        <end position="186"/>
    </location>
</feature>
<organism evidence="3 4">
    <name type="scientific">Punica granatum</name>
    <name type="common">Pomegranate</name>
    <dbReference type="NCBI Taxonomy" id="22663"/>
    <lineage>
        <taxon>Eukaryota</taxon>
        <taxon>Viridiplantae</taxon>
        <taxon>Streptophyta</taxon>
        <taxon>Embryophyta</taxon>
        <taxon>Tracheophyta</taxon>
        <taxon>Spermatophyta</taxon>
        <taxon>Magnoliopsida</taxon>
        <taxon>eudicotyledons</taxon>
        <taxon>Gunneridae</taxon>
        <taxon>Pentapetalae</taxon>
        <taxon>rosids</taxon>
        <taxon>malvids</taxon>
        <taxon>Myrtales</taxon>
        <taxon>Lythraceae</taxon>
        <taxon>Punica</taxon>
    </lineage>
</organism>
<evidence type="ECO:0000256" key="1">
    <source>
        <dbReference type="SAM" id="MobiDB-lite"/>
    </source>
</evidence>
<reference evidence="3 4" key="1">
    <citation type="submission" date="2017-11" db="EMBL/GenBank/DDBJ databases">
        <title>De-novo sequencing of pomegranate (Punica granatum L.) genome.</title>
        <authorList>
            <person name="Akparov Z."/>
            <person name="Amiraslanov A."/>
            <person name="Hajiyeva S."/>
            <person name="Abbasov M."/>
            <person name="Kaur K."/>
            <person name="Hamwieh A."/>
            <person name="Solovyev V."/>
            <person name="Salamov A."/>
            <person name="Braich B."/>
            <person name="Kosarev P."/>
            <person name="Mahmoud A."/>
            <person name="Hajiyev E."/>
            <person name="Babayeva S."/>
            <person name="Izzatullayeva V."/>
            <person name="Mammadov A."/>
            <person name="Mammadov A."/>
            <person name="Sharifova S."/>
            <person name="Ojaghi J."/>
            <person name="Eynullazada K."/>
            <person name="Bayramov B."/>
            <person name="Abdulazimova A."/>
            <person name="Shahmuradov I."/>
        </authorList>
    </citation>
    <scope>NUCLEOTIDE SEQUENCE [LARGE SCALE GENOMIC DNA]</scope>
    <source>
        <strain evidence="4">cv. AG2017</strain>
        <tissue evidence="3">Leaf</tissue>
    </source>
</reference>
<dbReference type="EMBL" id="PGOL01002456">
    <property type="protein sequence ID" value="PKI47796.1"/>
    <property type="molecule type" value="Genomic_DNA"/>
</dbReference>
<feature type="signal peptide" evidence="2">
    <location>
        <begin position="1"/>
        <end position="18"/>
    </location>
</feature>
<evidence type="ECO:0000313" key="3">
    <source>
        <dbReference type="EMBL" id="PKI47796.1"/>
    </source>
</evidence>
<protein>
    <submittedName>
        <fullName evidence="3">Uncharacterized protein</fullName>
    </submittedName>
</protein>
<gene>
    <name evidence="3" type="ORF">CRG98_031812</name>
</gene>
<comment type="caution">
    <text evidence="3">The sequence shown here is derived from an EMBL/GenBank/DDBJ whole genome shotgun (WGS) entry which is preliminary data.</text>
</comment>
<dbReference type="Proteomes" id="UP000233551">
    <property type="component" value="Unassembled WGS sequence"/>
</dbReference>
<evidence type="ECO:0000313" key="4">
    <source>
        <dbReference type="Proteomes" id="UP000233551"/>
    </source>
</evidence>
<sequence>MTVPVYAWFLVLLGEPLTMDGGSRLKGVNSLKSSEDLWGPVRWHSRLDPFPYSEPLTNLDSYIGARGISDKTRKQATGNEPEPSKCPQWSRQAVRTRISSRRGTHAQSLRDAAWECPPSRGRATDTREKESPLAILRPEVHRTVMVDSLREPNSRVFELTHLSVIIDRLDRFDARTSRSPIGDPYK</sequence>